<comment type="caution">
    <text evidence="1">The sequence shown here is derived from an EMBL/GenBank/DDBJ whole genome shotgun (WGS) entry which is preliminary data.</text>
</comment>
<protein>
    <submittedName>
        <fullName evidence="1">Uncharacterized protein</fullName>
    </submittedName>
</protein>
<dbReference type="EMBL" id="SDWS01000007">
    <property type="protein sequence ID" value="RYB89321.1"/>
    <property type="molecule type" value="Genomic_DNA"/>
</dbReference>
<reference evidence="1 2" key="1">
    <citation type="submission" date="2019-01" db="EMBL/GenBank/DDBJ databases">
        <title>Novel species of Nocardioides.</title>
        <authorList>
            <person name="Liu Q."/>
            <person name="Xin Y.-H."/>
        </authorList>
    </citation>
    <scope>NUCLEOTIDE SEQUENCE [LARGE SCALE GENOMIC DNA]</scope>
    <source>
        <strain evidence="1 2">HLT3-15</strain>
    </source>
</reference>
<keyword evidence="2" id="KW-1185">Reference proteome</keyword>
<dbReference type="AlphaFoldDB" id="A0A4Q2RKP6"/>
<proteinExistence type="predicted"/>
<organism evidence="1 2">
    <name type="scientific">Nocardioides glacieisoli</name>
    <dbReference type="NCBI Taxonomy" id="1168730"/>
    <lineage>
        <taxon>Bacteria</taxon>
        <taxon>Bacillati</taxon>
        <taxon>Actinomycetota</taxon>
        <taxon>Actinomycetes</taxon>
        <taxon>Propionibacteriales</taxon>
        <taxon>Nocardioidaceae</taxon>
        <taxon>Nocardioides</taxon>
    </lineage>
</organism>
<dbReference type="Proteomes" id="UP000291838">
    <property type="component" value="Unassembled WGS sequence"/>
</dbReference>
<evidence type="ECO:0000313" key="2">
    <source>
        <dbReference type="Proteomes" id="UP000291838"/>
    </source>
</evidence>
<sequence>MGRHKQWLTGPTRRESITFNEFRQVVRRYRPSELLPALAELSLAGGEPPYEGNTLSSVPPWATALAARESVLWGNEHRDAEVTGDSLRVLINAHNDIYERPPTQERDGWAHALMTRLAYEQFPYQESIFEEVSRSHALMVEGASEIAVEVLDDAAWNRLLGAPLGEVVGATFFLQVAANSNNGWFDSDFLDLDDLQSLYDIWPRAVIEDRALQLSSTFEEFKAAYEAVPHPPTGYERYAYNPLIKRPFLRMPDGRLLAPQPRLILRTVSPGALYYRGMDEFGQPFSRDLGNLTEHYVGKQLGAIQPSPELHPEIVYREAKDEKKSIDWFMVLPSVVIMFEVKSARYGLLDRAAVEGYQDRVKALLNKAIDQLERSSNALDSQNPHFAHIPSDRPRVGVVVTGEPYYLANSPWTRDLLTATPFPTLTASLRDIEFLAGLPLDEVELQLVQIANDPERSTWSLGNALDKARGSRSPVLQRAWDAYPWPEALVTAESA</sequence>
<name>A0A4Q2RKP6_9ACTN</name>
<gene>
    <name evidence="1" type="ORF">EUA06_15130</name>
</gene>
<dbReference type="OrthoDB" id="3328874at2"/>
<dbReference type="RefSeq" id="WP_129477294.1">
    <property type="nucleotide sequence ID" value="NZ_SDWS01000007.1"/>
</dbReference>
<evidence type="ECO:0000313" key="1">
    <source>
        <dbReference type="EMBL" id="RYB89321.1"/>
    </source>
</evidence>
<accession>A0A4Q2RKP6</accession>